<dbReference type="InterPro" id="IPR003343">
    <property type="entry name" value="Big_2"/>
</dbReference>
<feature type="chain" id="PRO_5038682674" evidence="2">
    <location>
        <begin position="25"/>
        <end position="415"/>
    </location>
</feature>
<feature type="domain" description="BIG2" evidence="3">
    <location>
        <begin position="256"/>
        <end position="326"/>
    </location>
</feature>
<dbReference type="RefSeq" id="WP_092478033.1">
    <property type="nucleotide sequence ID" value="NZ_FOHN01000013.1"/>
</dbReference>
<comment type="subcellular location">
    <subcellularLocation>
        <location evidence="1">Cell envelope</location>
    </subcellularLocation>
</comment>
<feature type="domain" description="BIG2" evidence="3">
    <location>
        <begin position="333"/>
        <end position="409"/>
    </location>
</feature>
<dbReference type="NCBIfam" id="TIGR02543">
    <property type="entry name" value="List_Bact_rpt"/>
    <property type="match status" value="1"/>
</dbReference>
<dbReference type="GO" id="GO:0030313">
    <property type="term" value="C:cell envelope"/>
    <property type="evidence" value="ECO:0007669"/>
    <property type="project" value="UniProtKB-SubCell"/>
</dbReference>
<accession>A0A1I0D8J4</accession>
<evidence type="ECO:0000313" key="5">
    <source>
        <dbReference type="Proteomes" id="UP000199800"/>
    </source>
</evidence>
<dbReference type="InterPro" id="IPR013378">
    <property type="entry name" value="InlB-like_B-rpt"/>
</dbReference>
<dbReference type="Proteomes" id="UP000199800">
    <property type="component" value="Unassembled WGS sequence"/>
</dbReference>
<dbReference type="Pfam" id="PF02368">
    <property type="entry name" value="Big_2"/>
    <property type="match status" value="1"/>
</dbReference>
<dbReference type="STRING" id="29364.SAMN04487772_11350"/>
<sequence>MKKQKSVWLVLLAILLFATTCVQPDNAKAASIKDTVFYVQFNTNGGSSVAAITNVRYGSTIDEPDNPSRSGYWFRGWYTDSSLTSKFDFSQKIYRNTTIYAGWEKQSSTPHILSQSISDGTYHSTVTVDITGQQYGNACEMQLMTYERSILKTVVFTQNKTTKYIGFELNIADLVFQESSPLPVKIKLPSSFSKECVQVIYTTNRKSVSGIPEGYVNSNNEFVFDAYYSGTYILMETVDNVKAQTDPKPHLAIRCASNKIKLNRQMDLNYALINYNDDESQYDFKWYSSKPYIASVSKEGVLTAKRPGQTVISCVSTNSRFVASKTITVYGHLVKSIKTNISTKKLKKGTFFNIRSTISPSNATVKRLRYTSSKKTVASISKSGRITAKKRGICYIKVSAADGSGKYKRIKIIVV</sequence>
<reference evidence="4 5" key="1">
    <citation type="submission" date="2016-10" db="EMBL/GenBank/DDBJ databases">
        <authorList>
            <person name="de Groot N.N."/>
        </authorList>
    </citation>
    <scope>NUCLEOTIDE SEQUENCE [LARGE SCALE GENOMIC DNA]</scope>
    <source>
        <strain evidence="4 5">DSM 1801</strain>
    </source>
</reference>
<keyword evidence="5" id="KW-1185">Reference proteome</keyword>
<feature type="signal peptide" evidence="2">
    <location>
        <begin position="1"/>
        <end position="24"/>
    </location>
</feature>
<dbReference type="Gene3D" id="2.60.40.4270">
    <property type="entry name" value="Listeria-Bacteroides repeat domain"/>
    <property type="match status" value="1"/>
</dbReference>
<gene>
    <name evidence="4" type="ORF">SAMN04487772_11350</name>
</gene>
<dbReference type="Gene3D" id="2.60.40.1080">
    <property type="match status" value="2"/>
</dbReference>
<dbReference type="EMBL" id="FOHN01000013">
    <property type="protein sequence ID" value="SET28388.1"/>
    <property type="molecule type" value="Genomic_DNA"/>
</dbReference>
<dbReference type="AlphaFoldDB" id="A0A1I0D8J4"/>
<evidence type="ECO:0000313" key="4">
    <source>
        <dbReference type="EMBL" id="SET28388.1"/>
    </source>
</evidence>
<dbReference type="SUPFAM" id="SSF49373">
    <property type="entry name" value="Invasin/intimin cell-adhesion fragments"/>
    <property type="match status" value="2"/>
</dbReference>
<dbReference type="SMART" id="SM00635">
    <property type="entry name" value="BID_2"/>
    <property type="match status" value="2"/>
</dbReference>
<keyword evidence="2" id="KW-0732">Signal</keyword>
<dbReference type="InterPro" id="IPR042229">
    <property type="entry name" value="Listeria/Bacterioides_rpt_sf"/>
</dbReference>
<evidence type="ECO:0000256" key="1">
    <source>
        <dbReference type="ARBA" id="ARBA00004196"/>
    </source>
</evidence>
<name>A0A1I0D8J4_9FIRM</name>
<dbReference type="OrthoDB" id="2053604at2"/>
<organism evidence="4 5">
    <name type="scientific">[Clostridium] polysaccharolyticum</name>
    <dbReference type="NCBI Taxonomy" id="29364"/>
    <lineage>
        <taxon>Bacteria</taxon>
        <taxon>Bacillati</taxon>
        <taxon>Bacillota</taxon>
        <taxon>Clostridia</taxon>
        <taxon>Lachnospirales</taxon>
        <taxon>Lachnospiraceae</taxon>
    </lineage>
</organism>
<evidence type="ECO:0000259" key="3">
    <source>
        <dbReference type="SMART" id="SM00635"/>
    </source>
</evidence>
<proteinExistence type="predicted"/>
<dbReference type="Pfam" id="PF09479">
    <property type="entry name" value="Flg_new"/>
    <property type="match status" value="1"/>
</dbReference>
<protein>
    <submittedName>
        <fullName evidence="4">Listeria/Bacterioides repeat-containing protein</fullName>
    </submittedName>
</protein>
<dbReference type="InterPro" id="IPR008964">
    <property type="entry name" value="Invasin/intimin_cell_adhesion"/>
</dbReference>
<evidence type="ECO:0000256" key="2">
    <source>
        <dbReference type="SAM" id="SignalP"/>
    </source>
</evidence>